<sequence length="1024" mass="112353">MKKRFMLTLVCLMAAISWVAAQNSPITGIVISAEDNEPIIGASVLVKGSTTGAVTDLDGKFTITDAPAGATTLQVSFVGMITQEVPITPGTIRVTLKNDAKLLDEVVVTALGIAKKEKSLTYSTQVVNGDELVRAKDPNMMNALAGKTAGVQINKSSSGLGGSSKVIIRGNRSVSGNNQPLYVIDGVPFGSSTNENTSTTIGGDNDSGNYDRGDGISNLNPDDIESMNILKGPAAAALYGSSAANGVVIINTKRGKEGRASISFNTNTTFDMAAYGIPEFQNHYTGQTTSWGGKINGSPDYTDDFFKTGVTTINSLSLSMGSKAMQTYFSYANTYGKGVVEGNRLVKHNFNFRETANFFNNKLTVDANVNAMYQKGNNRTTSGGYYMNPLVGLYHFPRGGVEGGKDFNYYKDNYQVLNTGRNIMDQNWYKTSGTDMEQNPYWLINKVPNEDTRYRTLINLSVKYQINDYFSIQARGSADYIVDKDNTRMYAGTSPILCGMNAAGTGTNGRYSYNEQSELSTYGDVLFTYQQQFENFSFNASVGGSINDYNGNGTGFDSYPGTLSIPNVFTMQNVTLNAGSLSDWKKHTQSQSVFFTGQIGLKDQLFLDVTARNDWTSTLAYTKYKNKGFFYPSVGLTWLLNETLKLPSWISLGKIRGAWSQVGNGLDTYLSNPLNTITKNGSISFNTTSPFDELKPEKTTSLEFGTEWRFFDSRLEFDFTYYKTNTKNQLFTLPAPSGSEYNTYYVNAGDIQNSGIEIMMNATPVMTNSFRWKTGVNFATNKNEAKALAGEALGYFQFSGGESNNVWSRLEVGGSFGDFYGTTFERDDNGKIKFGDDGLPLVNKSDPKKLGNSNPDFNLGWSNTLTWKDFSLYFLIDGRFGGKVMSLTEADLDQQGVSKATGDARDRGYVMLEGHKISGEQAIQDFYNLVGGRAGVTEYYTYSATNIRLRELSIGYNLPQAWLTKIGVIKSAQISLVGRNLFFFKNNAPYDPDGMLSTSNRLQGVDVFGMPTNRSIGFNLKVNF</sequence>
<dbReference type="GO" id="GO:0009279">
    <property type="term" value="C:cell outer membrane"/>
    <property type="evidence" value="ECO:0007669"/>
    <property type="project" value="UniProtKB-SubCell"/>
</dbReference>
<evidence type="ECO:0000256" key="9">
    <source>
        <dbReference type="ARBA" id="ARBA00023237"/>
    </source>
</evidence>
<evidence type="ECO:0000256" key="7">
    <source>
        <dbReference type="ARBA" id="ARBA00023136"/>
    </source>
</evidence>
<dbReference type="EMBL" id="JAFBJK010000002">
    <property type="protein sequence ID" value="MBT8724826.1"/>
    <property type="molecule type" value="Genomic_DNA"/>
</dbReference>
<dbReference type="Pfam" id="PF07715">
    <property type="entry name" value="Plug"/>
    <property type="match status" value="1"/>
</dbReference>
<reference evidence="15 18" key="1">
    <citation type="submission" date="2015-09" db="EMBL/GenBank/DDBJ databases">
        <authorList>
            <consortium name="Pathogen Informatics"/>
        </authorList>
    </citation>
    <scope>NUCLEOTIDE SEQUENCE [LARGE SCALE GENOMIC DNA]</scope>
    <source>
        <strain evidence="15 18">2789STDY5834942</strain>
    </source>
</reference>
<evidence type="ECO:0000256" key="10">
    <source>
        <dbReference type="PROSITE-ProRule" id="PRU01360"/>
    </source>
</evidence>
<evidence type="ECO:0000313" key="19">
    <source>
        <dbReference type="Proteomes" id="UP000283601"/>
    </source>
</evidence>
<dbReference type="SUPFAM" id="SSF49464">
    <property type="entry name" value="Carboxypeptidase regulatory domain-like"/>
    <property type="match status" value="1"/>
</dbReference>
<evidence type="ECO:0000313" key="20">
    <source>
        <dbReference type="Proteomes" id="UP001196342"/>
    </source>
</evidence>
<dbReference type="PANTHER" id="PTHR30069">
    <property type="entry name" value="TONB-DEPENDENT OUTER MEMBRANE RECEPTOR"/>
    <property type="match status" value="1"/>
</dbReference>
<keyword evidence="8 15" id="KW-0675">Receptor</keyword>
<dbReference type="Proteomes" id="UP000095788">
    <property type="component" value="Unassembled WGS sequence"/>
</dbReference>
<evidence type="ECO:0000256" key="11">
    <source>
        <dbReference type="RuleBase" id="RU003357"/>
    </source>
</evidence>
<dbReference type="GO" id="GO:0015344">
    <property type="term" value="F:siderophore uptake transmembrane transporter activity"/>
    <property type="evidence" value="ECO:0007669"/>
    <property type="project" value="TreeGrafter"/>
</dbReference>
<keyword evidence="5 12" id="KW-0732">Signal</keyword>
<evidence type="ECO:0000313" key="18">
    <source>
        <dbReference type="Proteomes" id="UP000095788"/>
    </source>
</evidence>
<evidence type="ECO:0000256" key="12">
    <source>
        <dbReference type="SAM" id="SignalP"/>
    </source>
</evidence>
<evidence type="ECO:0000256" key="1">
    <source>
        <dbReference type="ARBA" id="ARBA00004571"/>
    </source>
</evidence>
<evidence type="ECO:0000256" key="4">
    <source>
        <dbReference type="ARBA" id="ARBA00022692"/>
    </source>
</evidence>
<organism evidence="15 18">
    <name type="scientific">Bacteroides uniformis</name>
    <dbReference type="NCBI Taxonomy" id="820"/>
    <lineage>
        <taxon>Bacteria</taxon>
        <taxon>Pseudomonadati</taxon>
        <taxon>Bacteroidota</taxon>
        <taxon>Bacteroidia</taxon>
        <taxon>Bacteroidales</taxon>
        <taxon>Bacteroidaceae</taxon>
        <taxon>Bacteroides</taxon>
    </lineage>
</organism>
<feature type="signal peptide" evidence="12">
    <location>
        <begin position="1"/>
        <end position="21"/>
    </location>
</feature>
<evidence type="ECO:0000313" key="15">
    <source>
        <dbReference type="EMBL" id="CUP64937.1"/>
    </source>
</evidence>
<dbReference type="Proteomes" id="UP000283601">
    <property type="component" value="Unassembled WGS sequence"/>
</dbReference>
<evidence type="ECO:0000313" key="17">
    <source>
        <dbReference type="EMBL" id="RHE23498.1"/>
    </source>
</evidence>
<keyword evidence="4 10" id="KW-0812">Transmembrane</keyword>
<dbReference type="Pfam" id="PF00593">
    <property type="entry name" value="TonB_dep_Rec_b-barrel"/>
    <property type="match status" value="1"/>
</dbReference>
<feature type="domain" description="TonB-dependent receptor plug" evidence="14">
    <location>
        <begin position="118"/>
        <end position="247"/>
    </location>
</feature>
<name>A0A174Q0K8_BACUN</name>
<dbReference type="InterPro" id="IPR012910">
    <property type="entry name" value="Plug_dom"/>
</dbReference>
<keyword evidence="7 10" id="KW-0472">Membrane</keyword>
<evidence type="ECO:0000256" key="2">
    <source>
        <dbReference type="ARBA" id="ARBA00022448"/>
    </source>
</evidence>
<dbReference type="NCBIfam" id="TIGR04057">
    <property type="entry name" value="SusC_RagA_signa"/>
    <property type="match status" value="1"/>
</dbReference>
<dbReference type="AlphaFoldDB" id="A0A174Q0K8"/>
<feature type="domain" description="TonB-dependent receptor-like beta-barrel" evidence="13">
    <location>
        <begin position="410"/>
        <end position="832"/>
    </location>
</feature>
<dbReference type="Pfam" id="PF13715">
    <property type="entry name" value="CarbopepD_reg_2"/>
    <property type="match status" value="1"/>
</dbReference>
<keyword evidence="2 10" id="KW-0813">Transport</keyword>
<dbReference type="InterPro" id="IPR036942">
    <property type="entry name" value="Beta-barrel_TonB_sf"/>
</dbReference>
<dbReference type="Gene3D" id="2.40.170.20">
    <property type="entry name" value="TonB-dependent receptor, beta-barrel domain"/>
    <property type="match status" value="1"/>
</dbReference>
<dbReference type="PROSITE" id="PS52016">
    <property type="entry name" value="TONB_DEPENDENT_REC_3"/>
    <property type="match status" value="1"/>
</dbReference>
<dbReference type="RefSeq" id="WP_057281399.1">
    <property type="nucleotide sequence ID" value="NZ_BAABXG010000001.1"/>
</dbReference>
<dbReference type="SUPFAM" id="SSF56935">
    <property type="entry name" value="Porins"/>
    <property type="match status" value="1"/>
</dbReference>
<accession>A0A174Q0K8</accession>
<proteinExistence type="inferred from homology"/>
<evidence type="ECO:0000313" key="16">
    <source>
        <dbReference type="EMBL" id="MBT8724826.1"/>
    </source>
</evidence>
<dbReference type="InterPro" id="IPR000531">
    <property type="entry name" value="Beta-barrel_TonB"/>
</dbReference>
<dbReference type="InterPro" id="IPR037066">
    <property type="entry name" value="Plug_dom_sf"/>
</dbReference>
<reference evidence="16 20" key="3">
    <citation type="submission" date="2020-12" db="EMBL/GenBank/DDBJ databases">
        <title>Microorganisms.</title>
        <authorList>
            <person name="Matos J."/>
            <person name="Faleiro L."/>
            <person name="Duarte I."/>
        </authorList>
    </citation>
    <scope>NUCLEOTIDE SEQUENCE [LARGE SCALE GENOMIC DNA]</scope>
    <source>
        <strain evidence="16 20">PtFD3Pch2</strain>
    </source>
</reference>
<dbReference type="EMBL" id="CZBF01000002">
    <property type="protein sequence ID" value="CUP64937.1"/>
    <property type="molecule type" value="Genomic_DNA"/>
</dbReference>
<dbReference type="Gene3D" id="2.170.130.10">
    <property type="entry name" value="TonB-dependent receptor, plug domain"/>
    <property type="match status" value="1"/>
</dbReference>
<keyword evidence="3 10" id="KW-1134">Transmembrane beta strand</keyword>
<keyword evidence="20" id="KW-1185">Reference proteome</keyword>
<evidence type="ECO:0000256" key="3">
    <source>
        <dbReference type="ARBA" id="ARBA00022452"/>
    </source>
</evidence>
<reference evidence="17 19" key="2">
    <citation type="submission" date="2018-08" db="EMBL/GenBank/DDBJ databases">
        <title>A genome reference for cultivated species of the human gut microbiota.</title>
        <authorList>
            <person name="Zou Y."/>
            <person name="Xue W."/>
            <person name="Luo G."/>
        </authorList>
    </citation>
    <scope>NUCLEOTIDE SEQUENCE [LARGE SCALE GENOMIC DNA]</scope>
    <source>
        <strain evidence="17 19">AM29-12AC</strain>
    </source>
</reference>
<dbReference type="InterPro" id="IPR008969">
    <property type="entry name" value="CarboxyPept-like_regulatory"/>
</dbReference>
<dbReference type="EMBL" id="QSJZ01000006">
    <property type="protein sequence ID" value="RHE23498.1"/>
    <property type="molecule type" value="Genomic_DNA"/>
</dbReference>
<dbReference type="GO" id="GO:0044718">
    <property type="term" value="P:siderophore transmembrane transport"/>
    <property type="evidence" value="ECO:0007669"/>
    <property type="project" value="TreeGrafter"/>
</dbReference>
<comment type="similarity">
    <text evidence="10 11">Belongs to the TonB-dependent receptor family.</text>
</comment>
<evidence type="ECO:0000259" key="14">
    <source>
        <dbReference type="Pfam" id="PF07715"/>
    </source>
</evidence>
<evidence type="ECO:0000259" key="13">
    <source>
        <dbReference type="Pfam" id="PF00593"/>
    </source>
</evidence>
<gene>
    <name evidence="17" type="ORF">DW758_09820</name>
    <name evidence="15" type="ORF">ERS852554_01341</name>
    <name evidence="16" type="ORF">JQN06_01385</name>
</gene>
<dbReference type="InterPro" id="IPR023997">
    <property type="entry name" value="TonB-dep_OMP_SusC/RagA_CS"/>
</dbReference>
<dbReference type="Proteomes" id="UP001196342">
    <property type="component" value="Unassembled WGS sequence"/>
</dbReference>
<protein>
    <submittedName>
        <fullName evidence="16">SusC/RagA family TonB-linked outer membrane protein</fullName>
    </submittedName>
    <submittedName>
        <fullName evidence="15">TonB-dependent receptor plug</fullName>
    </submittedName>
</protein>
<dbReference type="InterPro" id="IPR039426">
    <property type="entry name" value="TonB-dep_rcpt-like"/>
</dbReference>
<dbReference type="PANTHER" id="PTHR30069:SF29">
    <property type="entry name" value="HEMOGLOBIN AND HEMOGLOBIN-HAPTOGLOBIN-BINDING PROTEIN 1-RELATED"/>
    <property type="match status" value="1"/>
</dbReference>
<dbReference type="InterPro" id="IPR023996">
    <property type="entry name" value="TonB-dep_OMP_SusC/RagA"/>
</dbReference>
<keyword evidence="6 11" id="KW-0798">TonB box</keyword>
<feature type="chain" id="PRO_5044550028" evidence="12">
    <location>
        <begin position="22"/>
        <end position="1024"/>
    </location>
</feature>
<comment type="subcellular location">
    <subcellularLocation>
        <location evidence="1 10">Cell outer membrane</location>
        <topology evidence="1 10">Multi-pass membrane protein</topology>
    </subcellularLocation>
</comment>
<evidence type="ECO:0000256" key="5">
    <source>
        <dbReference type="ARBA" id="ARBA00022729"/>
    </source>
</evidence>
<keyword evidence="9 10" id="KW-0998">Cell outer membrane</keyword>
<evidence type="ECO:0000256" key="8">
    <source>
        <dbReference type="ARBA" id="ARBA00023170"/>
    </source>
</evidence>
<evidence type="ECO:0000256" key="6">
    <source>
        <dbReference type="ARBA" id="ARBA00023077"/>
    </source>
</evidence>
<dbReference type="NCBIfam" id="TIGR04056">
    <property type="entry name" value="OMP_RagA_SusC"/>
    <property type="match status" value="1"/>
</dbReference>
<dbReference type="Gene3D" id="2.60.40.1120">
    <property type="entry name" value="Carboxypeptidase-like, regulatory domain"/>
    <property type="match status" value="1"/>
</dbReference>